<protein>
    <submittedName>
        <fullName evidence="9">Uncharacterized protein</fullName>
    </submittedName>
</protein>
<dbReference type="GO" id="GO:0005886">
    <property type="term" value="C:plasma membrane"/>
    <property type="evidence" value="ECO:0007669"/>
    <property type="project" value="UniProtKB-SubCell"/>
</dbReference>
<dbReference type="GO" id="GO:0005047">
    <property type="term" value="F:signal recognition particle binding"/>
    <property type="evidence" value="ECO:0007669"/>
    <property type="project" value="TreeGrafter"/>
</dbReference>
<dbReference type="SUPFAM" id="SSF52540">
    <property type="entry name" value="P-loop containing nucleoside triphosphate hydrolases"/>
    <property type="match status" value="1"/>
</dbReference>
<dbReference type="InterPro" id="IPR027417">
    <property type="entry name" value="P-loop_NTPase"/>
</dbReference>
<dbReference type="InterPro" id="IPR003593">
    <property type="entry name" value="AAA+_ATPase"/>
</dbReference>
<evidence type="ECO:0000256" key="1">
    <source>
        <dbReference type="ARBA" id="ARBA00004413"/>
    </source>
</evidence>
<dbReference type="GO" id="GO:0006614">
    <property type="term" value="P:SRP-dependent cotranslational protein targeting to membrane"/>
    <property type="evidence" value="ECO:0007669"/>
    <property type="project" value="InterPro"/>
</dbReference>
<keyword evidence="3" id="KW-0547">Nucleotide-binding</keyword>
<evidence type="ECO:0000313" key="9">
    <source>
        <dbReference type="EMBL" id="HGS87780.1"/>
    </source>
</evidence>
<comment type="subcellular location">
    <subcellularLocation>
        <location evidence="1">Cell membrane</location>
        <topology evidence="1">Peripheral membrane protein</topology>
        <orientation evidence="1">Cytoplasmic side</orientation>
    </subcellularLocation>
</comment>
<evidence type="ECO:0000256" key="5">
    <source>
        <dbReference type="ARBA" id="ARBA00023136"/>
    </source>
</evidence>
<evidence type="ECO:0000256" key="3">
    <source>
        <dbReference type="ARBA" id="ARBA00022741"/>
    </source>
</evidence>
<comment type="similarity">
    <text evidence="2">Belongs to the GTP-binding SRP family.</text>
</comment>
<evidence type="ECO:0000256" key="2">
    <source>
        <dbReference type="ARBA" id="ARBA00008531"/>
    </source>
</evidence>
<evidence type="ECO:0000256" key="4">
    <source>
        <dbReference type="ARBA" id="ARBA00023134"/>
    </source>
</evidence>
<feature type="domain" description="AAA+ ATPase" evidence="7">
    <location>
        <begin position="226"/>
        <end position="372"/>
    </location>
</feature>
<keyword evidence="5" id="KW-0472">Membrane</keyword>
<dbReference type="InterPro" id="IPR000897">
    <property type="entry name" value="SRP54_GTPase_dom"/>
</dbReference>
<comment type="caution">
    <text evidence="9">The sequence shown here is derived from an EMBL/GenBank/DDBJ whole genome shotgun (WGS) entry which is preliminary data.</text>
</comment>
<evidence type="ECO:0000256" key="6">
    <source>
        <dbReference type="SAM" id="MobiDB-lite"/>
    </source>
</evidence>
<feature type="domain" description="SRP54-type proteins GTP-binding" evidence="8">
    <location>
        <begin position="227"/>
        <end position="418"/>
    </location>
</feature>
<dbReference type="Gene3D" id="1.20.120.1380">
    <property type="entry name" value="Flagellar FlhF biosynthesis protein, N domain"/>
    <property type="match status" value="1"/>
</dbReference>
<dbReference type="EMBL" id="DSXR01000092">
    <property type="protein sequence ID" value="HGS87780.1"/>
    <property type="molecule type" value="Genomic_DNA"/>
</dbReference>
<proteinExistence type="inferred from homology"/>
<keyword evidence="4" id="KW-0342">GTP-binding</keyword>
<evidence type="ECO:0000259" key="7">
    <source>
        <dbReference type="SMART" id="SM00382"/>
    </source>
</evidence>
<feature type="region of interest" description="Disordered" evidence="6">
    <location>
        <begin position="91"/>
        <end position="119"/>
    </location>
</feature>
<accession>A0A7C4L0F2</accession>
<name>A0A7C4L0F2_9CHLR</name>
<dbReference type="PANTHER" id="PTHR43134:SF3">
    <property type="entry name" value="FLAGELLAR BIOSYNTHESIS PROTEIN FLHF"/>
    <property type="match status" value="1"/>
</dbReference>
<dbReference type="AlphaFoldDB" id="A0A7C4L0F2"/>
<organism evidence="9">
    <name type="scientific">Bellilinea caldifistulae</name>
    <dbReference type="NCBI Taxonomy" id="360411"/>
    <lineage>
        <taxon>Bacteria</taxon>
        <taxon>Bacillati</taxon>
        <taxon>Chloroflexota</taxon>
        <taxon>Anaerolineae</taxon>
        <taxon>Anaerolineales</taxon>
        <taxon>Anaerolineaceae</taxon>
        <taxon>Bellilinea</taxon>
    </lineage>
</organism>
<dbReference type="Pfam" id="PF00448">
    <property type="entry name" value="SRP54"/>
    <property type="match status" value="1"/>
</dbReference>
<dbReference type="GO" id="GO:0005525">
    <property type="term" value="F:GTP binding"/>
    <property type="evidence" value="ECO:0007669"/>
    <property type="project" value="UniProtKB-KW"/>
</dbReference>
<dbReference type="Gene3D" id="3.40.50.300">
    <property type="entry name" value="P-loop containing nucleotide triphosphate hydrolases"/>
    <property type="match status" value="1"/>
</dbReference>
<dbReference type="PANTHER" id="PTHR43134">
    <property type="entry name" value="SIGNAL RECOGNITION PARTICLE RECEPTOR SUBUNIT ALPHA"/>
    <property type="match status" value="1"/>
</dbReference>
<reference evidence="9" key="1">
    <citation type="journal article" date="2020" name="mSystems">
        <title>Genome- and Community-Level Interaction Insights into Carbon Utilization and Element Cycling Functions of Hydrothermarchaeota in Hydrothermal Sediment.</title>
        <authorList>
            <person name="Zhou Z."/>
            <person name="Liu Y."/>
            <person name="Xu W."/>
            <person name="Pan J."/>
            <person name="Luo Z.H."/>
            <person name="Li M."/>
        </authorList>
    </citation>
    <scope>NUCLEOTIDE SEQUENCE [LARGE SCALE GENOMIC DNA]</scope>
    <source>
        <strain evidence="9">SpSt-556</strain>
    </source>
</reference>
<evidence type="ECO:0000259" key="8">
    <source>
        <dbReference type="SMART" id="SM00962"/>
    </source>
</evidence>
<dbReference type="SMART" id="SM00962">
    <property type="entry name" value="SRP54"/>
    <property type="match status" value="1"/>
</dbReference>
<sequence length="424" mass="46718">METRKYQCETMFEALQRIQAELGPDAIVLSAREIPMGPVWNVWRKKGVEVVAAPPLQNTAAQTAQPKTVLRRSADGAHIEFEEAAPAIEWVGGQPAFPPGEKTPTHQPQRWSPPHLSRAEVRSAQKQIARPAVEELKGAALECPPVEPEAPPATAAARQLPPSLQRVQQRLLEQGVEADFVRRTLQRLNQTLGAAMLKEDDLCVRYVQEVLAAELRLPAAGALRLPGRWVCLVGASGSGKTSTTAKLAILYSQHLAKKVVWVCADTIRTGAIAEARAYTDALNIPLRLVYRPQDVQLIADEMQDADVFLVDTAGFNPCREDPLVELGELLSQIPQRVTWLVASALTRESDLVQISAALGVFRLNGMIFTRMDETMTFGSVYNFARRTPYPLRYFAYGKETAAKFQAAEASRLCAALFGKGWNQD</sequence>
<gene>
    <name evidence="9" type="ORF">ENT17_09195</name>
</gene>
<dbReference type="GO" id="GO:0003924">
    <property type="term" value="F:GTPase activity"/>
    <property type="evidence" value="ECO:0007669"/>
    <property type="project" value="TreeGrafter"/>
</dbReference>
<dbReference type="SMART" id="SM00382">
    <property type="entry name" value="AAA"/>
    <property type="match status" value="1"/>
</dbReference>